<dbReference type="RefSeq" id="WP_196148335.1">
    <property type="nucleotide sequence ID" value="NZ_JADMLG010000002.1"/>
</dbReference>
<accession>A0A931I974</accession>
<dbReference type="SUPFAM" id="SSF51219">
    <property type="entry name" value="TRAP-like"/>
    <property type="match status" value="1"/>
</dbReference>
<dbReference type="PANTHER" id="PTHR38074">
    <property type="entry name" value="ALTERED INHERITANCE OF MITOCHONDRIA PROTEIN 24, MITOCHONDRIAL"/>
    <property type="match status" value="1"/>
</dbReference>
<dbReference type="Gene3D" id="3.60.160.10">
    <property type="entry name" value="Mitochondrial biogenesis AIM24"/>
    <property type="match status" value="1"/>
</dbReference>
<evidence type="ECO:0000256" key="1">
    <source>
        <dbReference type="SAM" id="MobiDB-lite"/>
    </source>
</evidence>
<evidence type="ECO:0000259" key="2">
    <source>
        <dbReference type="Pfam" id="PF02342"/>
    </source>
</evidence>
<dbReference type="InterPro" id="IPR003325">
    <property type="entry name" value="TerD"/>
</dbReference>
<comment type="caution">
    <text evidence="3">The sequence shown here is derived from an EMBL/GenBank/DDBJ whole genome shotgun (WGS) entry which is preliminary data.</text>
</comment>
<keyword evidence="4" id="KW-1185">Reference proteome</keyword>
<dbReference type="Gene3D" id="2.60.60.30">
    <property type="entry name" value="sav2460 like domains"/>
    <property type="match status" value="1"/>
</dbReference>
<dbReference type="InterPro" id="IPR016031">
    <property type="entry name" value="Trp_RNA-bd_attenuator-like_dom"/>
</dbReference>
<dbReference type="InterPro" id="IPR002838">
    <property type="entry name" value="AIM24"/>
</dbReference>
<proteinExistence type="predicted"/>
<dbReference type="PANTHER" id="PTHR38074:SF1">
    <property type="entry name" value="ALTERED INHERITANCE OF MITOCHONDRIA PROTEIN 24, MITOCHONDRIAL"/>
    <property type="match status" value="1"/>
</dbReference>
<protein>
    <submittedName>
        <fullName evidence="3">AIM24 family protein</fullName>
    </submittedName>
</protein>
<gene>
    <name evidence="3" type="ORF">IT779_07050</name>
</gene>
<feature type="compositionally biased region" description="Low complexity" evidence="1">
    <location>
        <begin position="212"/>
        <end position="222"/>
    </location>
</feature>
<evidence type="ECO:0000313" key="3">
    <source>
        <dbReference type="EMBL" id="MBH0776042.1"/>
    </source>
</evidence>
<dbReference type="InterPro" id="IPR036983">
    <property type="entry name" value="AIM24_sf"/>
</dbReference>
<dbReference type="Proteomes" id="UP000655751">
    <property type="component" value="Unassembled WGS sequence"/>
</dbReference>
<reference evidence="3" key="1">
    <citation type="submission" date="2020-11" db="EMBL/GenBank/DDBJ databases">
        <title>Nocardia NEAU-351.nov., a novel actinomycete isolated from the cow dung.</title>
        <authorList>
            <person name="Zhang X."/>
        </authorList>
    </citation>
    <scope>NUCLEOTIDE SEQUENCE</scope>
    <source>
        <strain evidence="3">NEAU-351</strain>
    </source>
</reference>
<evidence type="ECO:0000313" key="4">
    <source>
        <dbReference type="Proteomes" id="UP000655751"/>
    </source>
</evidence>
<sequence length="465" mass="47367">MTELSRGENRPAPGDRMTVTVRCSAPVDVSALLLGASGKVRSDADFVFFNQPAGPGVTYRHGQGAGDAVEVLTGALPPDVERVVVTASLDGNGPRNFAGVGSLLATIGSPSGTLTFPVTGLSTETAVVCVEIYRRSGAWKVRAVGQGYDNGLAGIATAFGVDIDAEPPPPPPAPTGFAPPPAHQSAPPAYPNPPAYSPPPPAYPPSYPPSSAPQQGAPPMQSDLFNPNFAETNGVGIQKQGGKMIKVAVNGETMARAGAMVAYQGDLHFQALGSGGIGRAIQQRLTGEGVPLMKVSGRGDLFLANNASDVHTIDLDGSDGLTINGSNVLAFDPTLRYDIRRVQGAAGYASNAGLFNCVFTGHGRIAITTHGTPVVLQVDQPTYADPQAAVAWSSSLQTGIKRNDSFGLGRLMGRSTGEGVTLAFSGRGFVIVQPSELPSGGLIAGTGGGQQAGQSGGGVFGGILG</sequence>
<dbReference type="CDD" id="cd06974">
    <property type="entry name" value="TerD_like"/>
    <property type="match status" value="1"/>
</dbReference>
<dbReference type="EMBL" id="JADMLG010000002">
    <property type="protein sequence ID" value="MBH0776042.1"/>
    <property type="molecule type" value="Genomic_DNA"/>
</dbReference>
<dbReference type="Pfam" id="PF01987">
    <property type="entry name" value="AIM24"/>
    <property type="match status" value="1"/>
</dbReference>
<feature type="domain" description="TerD" evidence="2">
    <location>
        <begin position="27"/>
        <end position="159"/>
    </location>
</feature>
<feature type="region of interest" description="Disordered" evidence="1">
    <location>
        <begin position="162"/>
        <end position="235"/>
    </location>
</feature>
<dbReference type="AlphaFoldDB" id="A0A931I974"/>
<feature type="compositionally biased region" description="Pro residues" evidence="1">
    <location>
        <begin position="166"/>
        <end position="211"/>
    </location>
</feature>
<dbReference type="Pfam" id="PF02342">
    <property type="entry name" value="TerD"/>
    <property type="match status" value="1"/>
</dbReference>
<organism evidence="3 4">
    <name type="scientific">Nocardia bovistercoris</name>
    <dbReference type="NCBI Taxonomy" id="2785916"/>
    <lineage>
        <taxon>Bacteria</taxon>
        <taxon>Bacillati</taxon>
        <taxon>Actinomycetota</taxon>
        <taxon>Actinomycetes</taxon>
        <taxon>Mycobacteriales</taxon>
        <taxon>Nocardiaceae</taxon>
        <taxon>Nocardia</taxon>
    </lineage>
</organism>
<name>A0A931I974_9NOCA</name>